<dbReference type="AlphaFoldDB" id="A0AAD7DHM7"/>
<dbReference type="EMBL" id="JARKIE010000058">
    <property type="protein sequence ID" value="KAJ7691471.1"/>
    <property type="molecule type" value="Genomic_DNA"/>
</dbReference>
<feature type="compositionally biased region" description="Low complexity" evidence="1">
    <location>
        <begin position="256"/>
        <end position="266"/>
    </location>
</feature>
<feature type="region of interest" description="Disordered" evidence="1">
    <location>
        <begin position="103"/>
        <end position="152"/>
    </location>
</feature>
<feature type="region of interest" description="Disordered" evidence="1">
    <location>
        <begin position="198"/>
        <end position="269"/>
    </location>
</feature>
<protein>
    <submittedName>
        <fullName evidence="2">Uncharacterized protein</fullName>
    </submittedName>
</protein>
<feature type="compositionally biased region" description="Polar residues" evidence="1">
    <location>
        <begin position="111"/>
        <end position="130"/>
    </location>
</feature>
<evidence type="ECO:0000256" key="1">
    <source>
        <dbReference type="SAM" id="MobiDB-lite"/>
    </source>
</evidence>
<name>A0AAD7DHM7_MYCRO</name>
<feature type="compositionally biased region" description="Basic and acidic residues" evidence="1">
    <location>
        <begin position="199"/>
        <end position="218"/>
    </location>
</feature>
<accession>A0AAD7DHM7</accession>
<evidence type="ECO:0000313" key="2">
    <source>
        <dbReference type="EMBL" id="KAJ7691471.1"/>
    </source>
</evidence>
<evidence type="ECO:0000313" key="3">
    <source>
        <dbReference type="Proteomes" id="UP001221757"/>
    </source>
</evidence>
<comment type="caution">
    <text evidence="2">The sequence shown here is derived from an EMBL/GenBank/DDBJ whole genome shotgun (WGS) entry which is preliminary data.</text>
</comment>
<reference evidence="2" key="1">
    <citation type="submission" date="2023-03" db="EMBL/GenBank/DDBJ databases">
        <title>Massive genome expansion in bonnet fungi (Mycena s.s.) driven by repeated elements and novel gene families across ecological guilds.</title>
        <authorList>
            <consortium name="Lawrence Berkeley National Laboratory"/>
            <person name="Harder C.B."/>
            <person name="Miyauchi S."/>
            <person name="Viragh M."/>
            <person name="Kuo A."/>
            <person name="Thoen E."/>
            <person name="Andreopoulos B."/>
            <person name="Lu D."/>
            <person name="Skrede I."/>
            <person name="Drula E."/>
            <person name="Henrissat B."/>
            <person name="Morin E."/>
            <person name="Kohler A."/>
            <person name="Barry K."/>
            <person name="LaButti K."/>
            <person name="Morin E."/>
            <person name="Salamov A."/>
            <person name="Lipzen A."/>
            <person name="Mereny Z."/>
            <person name="Hegedus B."/>
            <person name="Baldrian P."/>
            <person name="Stursova M."/>
            <person name="Weitz H."/>
            <person name="Taylor A."/>
            <person name="Grigoriev I.V."/>
            <person name="Nagy L.G."/>
            <person name="Martin F."/>
            <person name="Kauserud H."/>
        </authorList>
    </citation>
    <scope>NUCLEOTIDE SEQUENCE</scope>
    <source>
        <strain evidence="2">CBHHK067</strain>
    </source>
</reference>
<organism evidence="2 3">
    <name type="scientific">Mycena rosella</name>
    <name type="common">Pink bonnet</name>
    <name type="synonym">Agaricus rosellus</name>
    <dbReference type="NCBI Taxonomy" id="1033263"/>
    <lineage>
        <taxon>Eukaryota</taxon>
        <taxon>Fungi</taxon>
        <taxon>Dikarya</taxon>
        <taxon>Basidiomycota</taxon>
        <taxon>Agaricomycotina</taxon>
        <taxon>Agaricomycetes</taxon>
        <taxon>Agaricomycetidae</taxon>
        <taxon>Agaricales</taxon>
        <taxon>Marasmiineae</taxon>
        <taxon>Mycenaceae</taxon>
        <taxon>Mycena</taxon>
    </lineage>
</organism>
<proteinExistence type="predicted"/>
<sequence>MARAARLMPAYPWIASLLLHSHKRSVSDNALERPHLSMKTTDTGVPVHLWRTSARRNMQRLAYTRRFGPCLVPSSTRSVRQHSRISLSIILHAIYALPATDTRRSRPTSRLRIQTPATLQTPSIQSSPHAQAQGRRVPPHPPPSSSAGAGRVAQGCGGACVRAACAGGSSTHGDGRGRGCIFLTVVAGAGIIIGASATRDGRGGGDKRRWDADWDWGGRGRGGRAGAAGTDQTSARMRGVERESGVPRLMRRGASRRAPSAPSNPGCAAFDATDAYQARTQAASRISI</sequence>
<gene>
    <name evidence="2" type="ORF">B0H17DRAFT_1133777</name>
</gene>
<dbReference type="Proteomes" id="UP001221757">
    <property type="component" value="Unassembled WGS sequence"/>
</dbReference>
<keyword evidence="3" id="KW-1185">Reference proteome</keyword>